<dbReference type="Pfam" id="PF06812">
    <property type="entry name" value="ImpA_N"/>
    <property type="match status" value="1"/>
</dbReference>
<dbReference type="NCBIfam" id="TIGR03363">
    <property type="entry name" value="VI_chp_8"/>
    <property type="match status" value="1"/>
</dbReference>
<dbReference type="PANTHER" id="PTHR37951">
    <property type="entry name" value="CYTOPLASMIC PROTEIN-RELATED"/>
    <property type="match status" value="1"/>
</dbReference>
<proteinExistence type="predicted"/>
<dbReference type="RefSeq" id="WP_340271930.1">
    <property type="nucleotide sequence ID" value="NZ_JBAKIA010000001.1"/>
</dbReference>
<dbReference type="InterPro" id="IPR017740">
    <property type="entry name" value="TssA-like"/>
</dbReference>
<dbReference type="InterPro" id="IPR010657">
    <property type="entry name" value="ImpA_N"/>
</dbReference>
<dbReference type="PANTHER" id="PTHR37951:SF1">
    <property type="entry name" value="TYPE VI SECRETION SYSTEM COMPONENT TSSA1"/>
    <property type="match status" value="1"/>
</dbReference>
<accession>A0ABU8TF24</accession>
<feature type="domain" description="ImpA N-terminal" evidence="2">
    <location>
        <begin position="12"/>
        <end position="131"/>
    </location>
</feature>
<evidence type="ECO:0000313" key="3">
    <source>
        <dbReference type="EMBL" id="MEJ8472468.1"/>
    </source>
</evidence>
<evidence type="ECO:0000313" key="4">
    <source>
        <dbReference type="Proteomes" id="UP001385499"/>
    </source>
</evidence>
<organism evidence="3 4">
    <name type="scientific">Roseibium algae</name>
    <dbReference type="NCBI Taxonomy" id="3123038"/>
    <lineage>
        <taxon>Bacteria</taxon>
        <taxon>Pseudomonadati</taxon>
        <taxon>Pseudomonadota</taxon>
        <taxon>Alphaproteobacteria</taxon>
        <taxon>Hyphomicrobiales</taxon>
        <taxon>Stappiaceae</taxon>
        <taxon>Roseibium</taxon>
    </lineage>
</organism>
<protein>
    <submittedName>
        <fullName evidence="3">Type VI secretion system protein TssA</fullName>
    </submittedName>
</protein>
<evidence type="ECO:0000256" key="1">
    <source>
        <dbReference type="SAM" id="MobiDB-lite"/>
    </source>
</evidence>
<gene>
    <name evidence="3" type="primary">tssA</name>
    <name evidence="3" type="ORF">V6575_00070</name>
</gene>
<evidence type="ECO:0000259" key="2">
    <source>
        <dbReference type="Pfam" id="PF06812"/>
    </source>
</evidence>
<reference evidence="3 4" key="1">
    <citation type="submission" date="2024-02" db="EMBL/GenBank/DDBJ databases">
        <title>Roseibium algae sp. nov., isolated from marine alga (Grateloupia sp.), showing potential in myo-inositol conversion.</title>
        <authorList>
            <person name="Wang Y."/>
        </authorList>
    </citation>
    <scope>NUCLEOTIDE SEQUENCE [LARGE SCALE GENOMIC DNA]</scope>
    <source>
        <strain evidence="3 4">H3510</strain>
    </source>
</reference>
<name>A0ABU8TF24_9HYPH</name>
<keyword evidence="4" id="KW-1185">Reference proteome</keyword>
<comment type="caution">
    <text evidence="3">The sequence shown here is derived from an EMBL/GenBank/DDBJ whole genome shotgun (WGS) entry which is preliminary data.</text>
</comment>
<dbReference type="Proteomes" id="UP001385499">
    <property type="component" value="Unassembled WGS sequence"/>
</dbReference>
<dbReference type="EMBL" id="JBAKIA010000001">
    <property type="protein sequence ID" value="MEJ8472468.1"/>
    <property type="molecule type" value="Genomic_DNA"/>
</dbReference>
<feature type="compositionally biased region" description="Acidic residues" evidence="1">
    <location>
        <begin position="247"/>
        <end position="256"/>
    </location>
</feature>
<sequence length="346" mass="38095">MLDLDDLLRSFGEDAPSGEDLEYDPEFTELQLASHPGEEKVVGDSVISAEDPDFAEVTRLATSLLERTKDIRIAVILANAALRTEGLSAFEETLCYIRRCLEEQWESIHPQLDEEDDNDPTMRVNAVIGLTDREGVLASLRSAPLTNSRSLGTFCLRDLQLANGEIETPPEAINVPNQQTISAAFQDSDAEHLTRLVQATSASFDHVKAITAIFEDRIGALGPDLAPLQKTLYDIGRKLSTYVENDTAEPIEEPLDNETQTLEPTAATRPANVGSISSPDDVKKAIDRIVEYYARYEPSSPLPLLLNRARRLVSADFVTIMRDMAPQGIENVSLIGGLEANEENED</sequence>
<feature type="region of interest" description="Disordered" evidence="1">
    <location>
        <begin position="247"/>
        <end position="279"/>
    </location>
</feature>